<dbReference type="AlphaFoldDB" id="A0A1J7J9L8"/>
<proteinExistence type="predicted"/>
<reference evidence="2 3" key="1">
    <citation type="submission" date="2016-10" db="EMBL/GenBank/DDBJ databases">
        <title>Draft genome sequence of Coniochaeta ligniaria NRRL30616, a lignocellulolytic fungus for bioabatement of inhibitors in plant biomass hydrolysates.</title>
        <authorList>
            <consortium name="DOE Joint Genome Institute"/>
            <person name="Jimenez D.J."/>
            <person name="Hector R.E."/>
            <person name="Riley R."/>
            <person name="Sun H."/>
            <person name="Grigoriev I.V."/>
            <person name="Van Elsas J.D."/>
            <person name="Nichols N.N."/>
        </authorList>
    </citation>
    <scope>NUCLEOTIDE SEQUENCE [LARGE SCALE GENOMIC DNA]</scope>
    <source>
        <strain evidence="2 3">NRRL 30616</strain>
    </source>
</reference>
<sequence length="167" mass="18607">MLAVQRQPVLEQHGSATPSEVCYATNNQLRCRVVNAIRDGRTLIGNHPPGAGCVWRNWDEIVFFNEYVRVRQHEEEIGEATKQESANQVAAARRAESPVVAIDQPSVADFVEPPTPAASQETPGTFRKHDCGRLSSVLLRDADRPKRTPKVEQLKTRAQQLLGKVDE</sequence>
<dbReference type="EMBL" id="KV875104">
    <property type="protein sequence ID" value="OIW24218.1"/>
    <property type="molecule type" value="Genomic_DNA"/>
</dbReference>
<gene>
    <name evidence="2" type="ORF">CONLIGDRAFT_685845</name>
</gene>
<name>A0A1J7J9L8_9PEZI</name>
<evidence type="ECO:0000313" key="3">
    <source>
        <dbReference type="Proteomes" id="UP000182658"/>
    </source>
</evidence>
<dbReference type="InParanoid" id="A0A1J7J9L8"/>
<evidence type="ECO:0000256" key="1">
    <source>
        <dbReference type="SAM" id="MobiDB-lite"/>
    </source>
</evidence>
<feature type="region of interest" description="Disordered" evidence="1">
    <location>
        <begin position="137"/>
        <end position="167"/>
    </location>
</feature>
<feature type="compositionally biased region" description="Basic and acidic residues" evidence="1">
    <location>
        <begin position="140"/>
        <end position="155"/>
    </location>
</feature>
<keyword evidence="3" id="KW-1185">Reference proteome</keyword>
<dbReference type="STRING" id="1408157.A0A1J7J9L8"/>
<accession>A0A1J7J9L8</accession>
<dbReference type="OrthoDB" id="5235778at2759"/>
<organism evidence="2 3">
    <name type="scientific">Coniochaeta ligniaria NRRL 30616</name>
    <dbReference type="NCBI Taxonomy" id="1408157"/>
    <lineage>
        <taxon>Eukaryota</taxon>
        <taxon>Fungi</taxon>
        <taxon>Dikarya</taxon>
        <taxon>Ascomycota</taxon>
        <taxon>Pezizomycotina</taxon>
        <taxon>Sordariomycetes</taxon>
        <taxon>Sordariomycetidae</taxon>
        <taxon>Coniochaetales</taxon>
        <taxon>Coniochaetaceae</taxon>
        <taxon>Coniochaeta</taxon>
    </lineage>
</organism>
<protein>
    <submittedName>
        <fullName evidence="2">Uncharacterized protein</fullName>
    </submittedName>
</protein>
<dbReference type="Proteomes" id="UP000182658">
    <property type="component" value="Unassembled WGS sequence"/>
</dbReference>
<evidence type="ECO:0000313" key="2">
    <source>
        <dbReference type="EMBL" id="OIW24218.1"/>
    </source>
</evidence>